<dbReference type="HOGENOM" id="CLU_2630948_0_0_0"/>
<evidence type="ECO:0000313" key="1">
    <source>
        <dbReference type="EMBL" id="GAK59574.1"/>
    </source>
</evidence>
<gene>
    <name evidence="1" type="ORF">U27_06559</name>
</gene>
<dbReference type="EMBL" id="DF820470">
    <property type="protein sequence ID" value="GAK59574.1"/>
    <property type="molecule type" value="Genomic_DNA"/>
</dbReference>
<keyword evidence="2" id="KW-1185">Reference proteome</keyword>
<accession>A0A081C4R9</accession>
<sequence length="77" mass="8648">MKPMETIETIEICEIAAQSVQRLGLEAVISGDIQQFQNAIRMTPSGGNCTLPEILSLTNTFWNMQKTCLFPMDQEKI</sequence>
<reference evidence="1 2" key="1">
    <citation type="journal article" date="2015" name="PeerJ">
        <title>First genomic representation of candidate bacterial phylum KSB3 points to enhanced environmental sensing as a trigger of wastewater bulking.</title>
        <authorList>
            <person name="Sekiguchi Y."/>
            <person name="Ohashi A."/>
            <person name="Parks D.H."/>
            <person name="Yamauchi T."/>
            <person name="Tyson G.W."/>
            <person name="Hugenholtz P."/>
        </authorList>
    </citation>
    <scope>NUCLEOTIDE SEQUENCE [LARGE SCALE GENOMIC DNA]</scope>
</reference>
<protein>
    <submittedName>
        <fullName evidence="1">Uncharacterized protein</fullName>
    </submittedName>
</protein>
<evidence type="ECO:0000313" key="2">
    <source>
        <dbReference type="Proteomes" id="UP000030661"/>
    </source>
</evidence>
<dbReference type="STRING" id="1499967.U27_06559"/>
<dbReference type="AlphaFoldDB" id="A0A081C4R9"/>
<organism evidence="1 2">
    <name type="scientific">Vecturithrix granuli</name>
    <dbReference type="NCBI Taxonomy" id="1499967"/>
    <lineage>
        <taxon>Bacteria</taxon>
        <taxon>Candidatus Moduliflexota</taxon>
        <taxon>Candidatus Vecturitrichia</taxon>
        <taxon>Candidatus Vecturitrichales</taxon>
        <taxon>Candidatus Vecturitrichaceae</taxon>
        <taxon>Candidatus Vecturithrix</taxon>
    </lineage>
</organism>
<name>A0A081C4R9_VECG1</name>
<proteinExistence type="predicted"/>
<dbReference type="Proteomes" id="UP000030661">
    <property type="component" value="Unassembled WGS sequence"/>
</dbReference>